<accession>A0A4Z0PLZ9</accession>
<evidence type="ECO:0000256" key="1">
    <source>
        <dbReference type="SAM" id="SignalP"/>
    </source>
</evidence>
<sequence>MCRLLLLLFALLMPGLPATAQELEMVQNRTFQVKYAVPPLWTVTHQRTDSVEVLRYHSPEDDARLWVGQLRGRHAGLPPARALQRLLRHLGATRHEEHRVSSHGFDFLESTGTCFIGGRELRYDARVTTYQGHVLVMYVYATPAAFTTQAPLLHRVLDSLTPLRSE</sequence>
<evidence type="ECO:0000313" key="2">
    <source>
        <dbReference type="EMBL" id="TGE16553.1"/>
    </source>
</evidence>
<organism evidence="2 3">
    <name type="scientific">Hymenobacter elongatus</name>
    <dbReference type="NCBI Taxonomy" id="877208"/>
    <lineage>
        <taxon>Bacteria</taxon>
        <taxon>Pseudomonadati</taxon>
        <taxon>Bacteroidota</taxon>
        <taxon>Cytophagia</taxon>
        <taxon>Cytophagales</taxon>
        <taxon>Hymenobacteraceae</taxon>
        <taxon>Hymenobacter</taxon>
    </lineage>
</organism>
<comment type="caution">
    <text evidence="2">The sequence shown here is derived from an EMBL/GenBank/DDBJ whole genome shotgun (WGS) entry which is preliminary data.</text>
</comment>
<evidence type="ECO:0008006" key="4">
    <source>
        <dbReference type="Google" id="ProtNLM"/>
    </source>
</evidence>
<protein>
    <recommendedName>
        <fullName evidence="4">PsbP C-terminal domain-containing protein</fullName>
    </recommendedName>
</protein>
<reference evidence="2 3" key="1">
    <citation type="submission" date="2019-04" db="EMBL/GenBank/DDBJ databases">
        <authorList>
            <person name="Feng G."/>
            <person name="Zhang J."/>
            <person name="Zhu H."/>
        </authorList>
    </citation>
    <scope>NUCLEOTIDE SEQUENCE [LARGE SCALE GENOMIC DNA]</scope>
    <source>
        <strain evidence="2 3">JCM 17223</strain>
    </source>
</reference>
<gene>
    <name evidence="2" type="ORF">E5J99_09220</name>
</gene>
<keyword evidence="1" id="KW-0732">Signal</keyword>
<name>A0A4Z0PLZ9_9BACT</name>
<dbReference type="EMBL" id="SRLD01000015">
    <property type="protein sequence ID" value="TGE16553.1"/>
    <property type="molecule type" value="Genomic_DNA"/>
</dbReference>
<dbReference type="RefSeq" id="WP_135497439.1">
    <property type="nucleotide sequence ID" value="NZ_SRLD01000015.1"/>
</dbReference>
<feature type="signal peptide" evidence="1">
    <location>
        <begin position="1"/>
        <end position="20"/>
    </location>
</feature>
<feature type="chain" id="PRO_5021377422" description="PsbP C-terminal domain-containing protein" evidence="1">
    <location>
        <begin position="21"/>
        <end position="166"/>
    </location>
</feature>
<evidence type="ECO:0000313" key="3">
    <source>
        <dbReference type="Proteomes" id="UP000297739"/>
    </source>
</evidence>
<dbReference type="Proteomes" id="UP000297739">
    <property type="component" value="Unassembled WGS sequence"/>
</dbReference>
<dbReference type="AlphaFoldDB" id="A0A4Z0PLZ9"/>
<keyword evidence="3" id="KW-1185">Reference proteome</keyword>
<proteinExistence type="predicted"/>
<dbReference type="OrthoDB" id="883333at2"/>